<feature type="transmembrane region" description="Helical" evidence="2">
    <location>
        <begin position="182"/>
        <end position="201"/>
    </location>
</feature>
<feature type="transmembrane region" description="Helical" evidence="2">
    <location>
        <begin position="207"/>
        <end position="228"/>
    </location>
</feature>
<evidence type="ECO:0000256" key="2">
    <source>
        <dbReference type="SAM" id="Phobius"/>
    </source>
</evidence>
<proteinExistence type="predicted"/>
<evidence type="ECO:0000313" key="3">
    <source>
        <dbReference type="EMBL" id="MFC6093260.1"/>
    </source>
</evidence>
<keyword evidence="4" id="KW-1185">Reference proteome</keyword>
<accession>A0ABW1PDT6</accession>
<keyword evidence="2" id="KW-0812">Transmembrane</keyword>
<protein>
    <submittedName>
        <fullName evidence="3">DUF2537 domain-containing protein</fullName>
    </submittedName>
</protein>
<reference evidence="4" key="1">
    <citation type="journal article" date="2019" name="Int. J. Syst. Evol. Microbiol.">
        <title>The Global Catalogue of Microorganisms (GCM) 10K type strain sequencing project: providing services to taxonomists for standard genome sequencing and annotation.</title>
        <authorList>
            <consortium name="The Broad Institute Genomics Platform"/>
            <consortium name="The Broad Institute Genome Sequencing Center for Infectious Disease"/>
            <person name="Wu L."/>
            <person name="Ma J."/>
        </authorList>
    </citation>
    <scope>NUCLEOTIDE SEQUENCE [LARGE SCALE GENOMIC DNA]</scope>
    <source>
        <strain evidence="4">CGMCC 4.7246</strain>
    </source>
</reference>
<feature type="transmembrane region" description="Helical" evidence="2">
    <location>
        <begin position="151"/>
        <end position="170"/>
    </location>
</feature>
<keyword evidence="2" id="KW-0472">Membrane</keyword>
<feature type="region of interest" description="Disordered" evidence="1">
    <location>
        <begin position="1"/>
        <end position="46"/>
    </location>
</feature>
<dbReference type="RefSeq" id="WP_380640280.1">
    <property type="nucleotide sequence ID" value="NZ_JBHSQO010000040.1"/>
</dbReference>
<sequence length="233" mass="23960">MELRVQDGRAVLAGRDGVGDGSGGGDSGEGGNSGEREVDPHSLPLGAGLADALHEWAKVADAVIRSDTPSDGAASALVTRRGRQLAGRLAADMGTPVRYADPVTGELVTVEAPEDPDDPDGSTDPDRLDGLDDEPPGDPAEDPAPREPTPWGTGLAVTVIVGAVVTFTVYMLSVGLGETSQWLAVLANVLVVGGISPSVWLARNTPVWRWVAYGVVAGIGVAWLSLLLNNLLG</sequence>
<feature type="region of interest" description="Disordered" evidence="1">
    <location>
        <begin position="110"/>
        <end position="151"/>
    </location>
</feature>
<dbReference type="Pfam" id="PF10801">
    <property type="entry name" value="DUF2537"/>
    <property type="match status" value="1"/>
</dbReference>
<comment type="caution">
    <text evidence="3">The sequence shown here is derived from an EMBL/GenBank/DDBJ whole genome shotgun (WGS) entry which is preliminary data.</text>
</comment>
<feature type="compositionally biased region" description="Acidic residues" evidence="1">
    <location>
        <begin position="112"/>
        <end position="123"/>
    </location>
</feature>
<name>A0ABW1PDT6_9PSEU</name>
<keyword evidence="2" id="KW-1133">Transmembrane helix</keyword>
<evidence type="ECO:0000313" key="4">
    <source>
        <dbReference type="Proteomes" id="UP001596220"/>
    </source>
</evidence>
<dbReference type="EMBL" id="JBHSQO010000040">
    <property type="protein sequence ID" value="MFC6093260.1"/>
    <property type="molecule type" value="Genomic_DNA"/>
</dbReference>
<dbReference type="Proteomes" id="UP001596220">
    <property type="component" value="Unassembled WGS sequence"/>
</dbReference>
<feature type="compositionally biased region" description="Gly residues" evidence="1">
    <location>
        <begin position="19"/>
        <end position="33"/>
    </location>
</feature>
<organism evidence="3 4">
    <name type="scientific">Saccharothrix lopnurensis</name>
    <dbReference type="NCBI Taxonomy" id="1670621"/>
    <lineage>
        <taxon>Bacteria</taxon>
        <taxon>Bacillati</taxon>
        <taxon>Actinomycetota</taxon>
        <taxon>Actinomycetes</taxon>
        <taxon>Pseudonocardiales</taxon>
        <taxon>Pseudonocardiaceae</taxon>
        <taxon>Saccharothrix</taxon>
    </lineage>
</organism>
<feature type="compositionally biased region" description="Acidic residues" evidence="1">
    <location>
        <begin position="131"/>
        <end position="141"/>
    </location>
</feature>
<dbReference type="InterPro" id="IPR024244">
    <property type="entry name" value="DUF2537"/>
</dbReference>
<gene>
    <name evidence="3" type="ORF">ACFP3R_28645</name>
</gene>
<evidence type="ECO:0000256" key="1">
    <source>
        <dbReference type="SAM" id="MobiDB-lite"/>
    </source>
</evidence>